<feature type="transmembrane region" description="Helical" evidence="6">
    <location>
        <begin position="209"/>
        <end position="228"/>
    </location>
</feature>
<keyword evidence="4 6" id="KW-1133">Transmembrane helix</keyword>
<name>A0A0W0FV72_MONRR</name>
<evidence type="ECO:0000256" key="2">
    <source>
        <dbReference type="ARBA" id="ARBA00010596"/>
    </source>
</evidence>
<organism evidence="9 10">
    <name type="scientific">Moniliophthora roreri</name>
    <name type="common">Frosty pod rot fungus</name>
    <name type="synonym">Monilia roreri</name>
    <dbReference type="NCBI Taxonomy" id="221103"/>
    <lineage>
        <taxon>Eukaryota</taxon>
        <taxon>Fungi</taxon>
        <taxon>Dikarya</taxon>
        <taxon>Basidiomycota</taxon>
        <taxon>Agaricomycotina</taxon>
        <taxon>Agaricomycetes</taxon>
        <taxon>Agaricomycetidae</taxon>
        <taxon>Agaricales</taxon>
        <taxon>Marasmiineae</taxon>
        <taxon>Marasmiaceae</taxon>
        <taxon>Moniliophthora</taxon>
    </lineage>
</organism>
<gene>
    <name evidence="9" type="ORF">WG66_7207</name>
</gene>
<feature type="transmembrane region" description="Helical" evidence="6">
    <location>
        <begin position="235"/>
        <end position="254"/>
    </location>
</feature>
<evidence type="ECO:0000256" key="7">
    <source>
        <dbReference type="SAM" id="MobiDB-lite"/>
    </source>
</evidence>
<accession>A0A0W0FV72</accession>
<feature type="transmembrane region" description="Helical" evidence="6">
    <location>
        <begin position="266"/>
        <end position="293"/>
    </location>
</feature>
<comment type="similarity">
    <text evidence="2 6">Belongs to the YIP1 family.</text>
</comment>
<dbReference type="GO" id="GO:0016192">
    <property type="term" value="P:vesicle-mediated transport"/>
    <property type="evidence" value="ECO:0007669"/>
    <property type="project" value="InterPro"/>
</dbReference>
<protein>
    <recommendedName>
        <fullName evidence="6">Protein YIP</fullName>
    </recommendedName>
</protein>
<evidence type="ECO:0000256" key="6">
    <source>
        <dbReference type="RuleBase" id="RU361264"/>
    </source>
</evidence>
<proteinExistence type="inferred from homology"/>
<sequence>MAYVAVEADDLSYILYSDSKKVQKAYNSSASTAKPSSKLAHLTYRLSAFLGADTNAGGLDNSGRRSNGVGNTDRGYLQDQPHSRKSGGFWTVEYYQPYFDVDTKTVWARCYATLLPTSTNYFSTHLNPVDLYGPFWTLTTLIFTLFLSSSLAASVSSYLSDPGEQYDYKFTLLSIAVSLVYAYGIALPVLLWVALRYLGVGEWSVVEAMAIWGYSMFVWIPVSILCVIPVPIVRWALVLAAFASSGYFLVRNVYPILASGEAKAIRLFIIGIAVLHAGIALSFKVLFFSYYVVEKIGADIPLPGGDTPTQGGGNVTEAMSQNVTEAVTQAIRAFL</sequence>
<dbReference type="PANTHER" id="PTHR12822">
    <property type="entry name" value="PROTEIN YIPF"/>
    <property type="match status" value="1"/>
</dbReference>
<evidence type="ECO:0000259" key="8">
    <source>
        <dbReference type="Pfam" id="PF04893"/>
    </source>
</evidence>
<evidence type="ECO:0000256" key="4">
    <source>
        <dbReference type="ARBA" id="ARBA00022989"/>
    </source>
</evidence>
<evidence type="ECO:0000313" key="10">
    <source>
        <dbReference type="Proteomes" id="UP000054988"/>
    </source>
</evidence>
<keyword evidence="3 6" id="KW-0812">Transmembrane</keyword>
<feature type="region of interest" description="Disordered" evidence="7">
    <location>
        <begin position="59"/>
        <end position="80"/>
    </location>
</feature>
<keyword evidence="5 6" id="KW-0472">Membrane</keyword>
<feature type="transmembrane region" description="Helical" evidence="6">
    <location>
        <begin position="171"/>
        <end position="197"/>
    </location>
</feature>
<dbReference type="Proteomes" id="UP000054988">
    <property type="component" value="Unassembled WGS sequence"/>
</dbReference>
<evidence type="ECO:0000256" key="5">
    <source>
        <dbReference type="ARBA" id="ARBA00023136"/>
    </source>
</evidence>
<dbReference type="InterPro" id="IPR006977">
    <property type="entry name" value="Yip1_dom"/>
</dbReference>
<dbReference type="EMBL" id="LATX01001597">
    <property type="protein sequence ID" value="KTB40220.1"/>
    <property type="molecule type" value="Genomic_DNA"/>
</dbReference>
<dbReference type="PANTHER" id="PTHR12822:SF2">
    <property type="entry name" value="PROTEIN YIPF"/>
    <property type="match status" value="1"/>
</dbReference>
<comment type="caution">
    <text evidence="9">The sequence shown here is derived from an EMBL/GenBank/DDBJ whole genome shotgun (WGS) entry which is preliminary data.</text>
</comment>
<reference evidence="9 10" key="1">
    <citation type="submission" date="2015-12" db="EMBL/GenBank/DDBJ databases">
        <title>Draft genome sequence of Moniliophthora roreri, the causal agent of frosty pod rot of cacao.</title>
        <authorList>
            <person name="Aime M.C."/>
            <person name="Diaz-Valderrama J.R."/>
            <person name="Kijpornyongpan T."/>
            <person name="Phillips-Mora W."/>
        </authorList>
    </citation>
    <scope>NUCLEOTIDE SEQUENCE [LARGE SCALE GENOMIC DNA]</scope>
    <source>
        <strain evidence="9 10">MCA 2952</strain>
    </source>
</reference>
<dbReference type="GO" id="GO:0000139">
    <property type="term" value="C:Golgi membrane"/>
    <property type="evidence" value="ECO:0007669"/>
    <property type="project" value="UniProtKB-SubCell"/>
</dbReference>
<dbReference type="InterPro" id="IPR039765">
    <property type="entry name" value="Yip5/YIPF1/YIPF2"/>
</dbReference>
<comment type="subcellular location">
    <subcellularLocation>
        <location evidence="6">Golgi apparatus membrane</location>
        <topology evidence="6">Multi-pass membrane protein</topology>
    </subcellularLocation>
    <subcellularLocation>
        <location evidence="1">Membrane</location>
        <topology evidence="1">Multi-pass membrane protein</topology>
    </subcellularLocation>
</comment>
<feature type="domain" description="Yip1" evidence="8">
    <location>
        <begin position="120"/>
        <end position="280"/>
    </location>
</feature>
<dbReference type="GO" id="GO:0031267">
    <property type="term" value="F:small GTPase binding"/>
    <property type="evidence" value="ECO:0007669"/>
    <property type="project" value="InterPro"/>
</dbReference>
<evidence type="ECO:0000256" key="3">
    <source>
        <dbReference type="ARBA" id="ARBA00022692"/>
    </source>
</evidence>
<dbReference type="AlphaFoldDB" id="A0A0W0FV72"/>
<feature type="transmembrane region" description="Helical" evidence="6">
    <location>
        <begin position="135"/>
        <end position="159"/>
    </location>
</feature>
<evidence type="ECO:0000313" key="9">
    <source>
        <dbReference type="EMBL" id="KTB40220.1"/>
    </source>
</evidence>
<evidence type="ECO:0000256" key="1">
    <source>
        <dbReference type="ARBA" id="ARBA00004141"/>
    </source>
</evidence>
<dbReference type="Pfam" id="PF04893">
    <property type="entry name" value="Yip1"/>
    <property type="match status" value="1"/>
</dbReference>